<proteinExistence type="predicted"/>
<accession>B0XSD6</accession>
<gene>
    <name evidence="1" type="ORF">AFUB_026810</name>
</gene>
<sequence length="181" mass="20426">MRSKLVPLGVITGSCMISKIPSSTRNTLPRGTATYPLLDIPVGRNAERVPDVLNIFFRIRTERLLILHKPRLPDLSLVQFRLQLRKLPVEIGLDQRLHRRQGIIHLPQPGSLLRSPDLLLGPQDRLGQILRLRALGRQTCPVGINSHFLNRRACIVFHACPFLQPYPDLLGHDRGTGENHA</sequence>
<name>B0XSD6_ASPFC</name>
<protein>
    <submittedName>
        <fullName evidence="1">Uncharacterized protein</fullName>
    </submittedName>
</protein>
<dbReference type="HOGENOM" id="CLU_1488681_0_0_1"/>
<keyword evidence="2" id="KW-1185">Reference proteome</keyword>
<dbReference type="Proteomes" id="UP000001699">
    <property type="component" value="Unassembled WGS sequence"/>
</dbReference>
<dbReference type="AlphaFoldDB" id="B0XSD6"/>
<dbReference type="PROSITE" id="PS51257">
    <property type="entry name" value="PROKAR_LIPOPROTEIN"/>
    <property type="match status" value="1"/>
</dbReference>
<evidence type="ECO:0000313" key="1">
    <source>
        <dbReference type="EMBL" id="EDP54622.1"/>
    </source>
</evidence>
<evidence type="ECO:0000313" key="2">
    <source>
        <dbReference type="Proteomes" id="UP000001699"/>
    </source>
</evidence>
<organism evidence="1 2">
    <name type="scientific">Aspergillus fumigatus (strain CBS 144.89 / FGSC A1163 / CEA10)</name>
    <name type="common">Neosartorya fumigata</name>
    <dbReference type="NCBI Taxonomy" id="451804"/>
    <lineage>
        <taxon>Eukaryota</taxon>
        <taxon>Fungi</taxon>
        <taxon>Dikarya</taxon>
        <taxon>Ascomycota</taxon>
        <taxon>Pezizomycotina</taxon>
        <taxon>Eurotiomycetes</taxon>
        <taxon>Eurotiomycetidae</taxon>
        <taxon>Eurotiales</taxon>
        <taxon>Aspergillaceae</taxon>
        <taxon>Aspergillus</taxon>
        <taxon>Aspergillus subgen. Fumigati</taxon>
    </lineage>
</organism>
<dbReference type="VEuPathDB" id="FungiDB:AFUB_026810"/>
<dbReference type="EMBL" id="DS499595">
    <property type="protein sequence ID" value="EDP54622.1"/>
    <property type="molecule type" value="Genomic_DNA"/>
</dbReference>
<reference evidence="1 2" key="1">
    <citation type="journal article" date="2008" name="PLoS Genet.">
        <title>Genomic islands in the pathogenic filamentous fungus Aspergillus fumigatus.</title>
        <authorList>
            <person name="Fedorova N.D."/>
            <person name="Khaldi N."/>
            <person name="Joardar V.S."/>
            <person name="Maiti R."/>
            <person name="Amedeo P."/>
            <person name="Anderson M.J."/>
            <person name="Crabtree J."/>
            <person name="Silva J.C."/>
            <person name="Badger J.H."/>
            <person name="Albarraq A."/>
            <person name="Angiuoli S."/>
            <person name="Bussey H."/>
            <person name="Bowyer P."/>
            <person name="Cotty P.J."/>
            <person name="Dyer P.S."/>
            <person name="Egan A."/>
            <person name="Galens K."/>
            <person name="Fraser-Liggett C.M."/>
            <person name="Haas B.J."/>
            <person name="Inman J.M."/>
            <person name="Kent R."/>
            <person name="Lemieux S."/>
            <person name="Malavazi I."/>
            <person name="Orvis J."/>
            <person name="Roemer T."/>
            <person name="Ronning C.M."/>
            <person name="Sundaram J.P."/>
            <person name="Sutton G."/>
            <person name="Turner G."/>
            <person name="Venter J.C."/>
            <person name="White O.R."/>
            <person name="Whitty B.R."/>
            <person name="Youngman P."/>
            <person name="Wolfe K.H."/>
            <person name="Goldman G.H."/>
            <person name="Wortman J.R."/>
            <person name="Jiang B."/>
            <person name="Denning D.W."/>
            <person name="Nierman W.C."/>
        </authorList>
    </citation>
    <scope>NUCLEOTIDE SEQUENCE [LARGE SCALE GENOMIC DNA]</scope>
    <source>
        <strain evidence="2">CBS 144.89 / FGSC A1163 / CEA10</strain>
    </source>
</reference>